<sequence length="242" mass="28544">MESWKPLVEHWELAVTFLSLLATLATVTLAYYGMRAERERSEREIQLRNEQQVREDRIRAEQLAREDEIRRIERSSVPRTEFDLECRFLGPVQGEYITDIRIIVHNKSQVRRKFGSIQVPMLGLRSGAPLGYWDRGQQRLEFPEKLLKVDLLPQEPLGRYYYFVEPGIRQVFTYPTKIPSTISHVLLHVRFQSRVDDEHGGSTESEYESVFDEERLFEVKPDEPKSRCAILGRRWRPQADSH</sequence>
<keyword evidence="3" id="KW-1185">Reference proteome</keyword>
<protein>
    <submittedName>
        <fullName evidence="2">Uncharacterized protein</fullName>
    </submittedName>
</protein>
<comment type="caution">
    <text evidence="2">The sequence shown here is derived from an EMBL/GenBank/DDBJ whole genome shotgun (WGS) entry which is preliminary data.</text>
</comment>
<organism evidence="2 3">
    <name type="scientific">Microvirga arsenatis</name>
    <dbReference type="NCBI Taxonomy" id="2692265"/>
    <lineage>
        <taxon>Bacteria</taxon>
        <taxon>Pseudomonadati</taxon>
        <taxon>Pseudomonadota</taxon>
        <taxon>Alphaproteobacteria</taxon>
        <taxon>Hyphomicrobiales</taxon>
        <taxon>Methylobacteriaceae</taxon>
        <taxon>Microvirga</taxon>
    </lineage>
</organism>
<dbReference type="EMBL" id="JAAAXJ010000003">
    <property type="protein sequence ID" value="NBJ24162.1"/>
    <property type="molecule type" value="Genomic_DNA"/>
</dbReference>
<evidence type="ECO:0000313" key="2">
    <source>
        <dbReference type="EMBL" id="NBJ24162.1"/>
    </source>
</evidence>
<keyword evidence="1" id="KW-0472">Membrane</keyword>
<proteinExistence type="predicted"/>
<reference evidence="2 3" key="1">
    <citation type="submission" date="2020-01" db="EMBL/GenBank/DDBJ databases">
        <title>Microvirga sp. nov., an arsenate reduction bacterium isolated from Tibet hotspring sediments.</title>
        <authorList>
            <person name="Yuan C.-G."/>
        </authorList>
    </citation>
    <scope>NUCLEOTIDE SEQUENCE [LARGE SCALE GENOMIC DNA]</scope>
    <source>
        <strain evidence="2 3">SYSU G3D203</strain>
    </source>
</reference>
<evidence type="ECO:0000313" key="3">
    <source>
        <dbReference type="Proteomes" id="UP000818323"/>
    </source>
</evidence>
<feature type="transmembrane region" description="Helical" evidence="1">
    <location>
        <begin position="13"/>
        <end position="33"/>
    </location>
</feature>
<dbReference type="RefSeq" id="WP_161722590.1">
    <property type="nucleotide sequence ID" value="NZ_JAAAXI010000004.1"/>
</dbReference>
<keyword evidence="1" id="KW-0812">Transmembrane</keyword>
<keyword evidence="1" id="KW-1133">Transmembrane helix</keyword>
<dbReference type="Proteomes" id="UP000818323">
    <property type="component" value="Unassembled WGS sequence"/>
</dbReference>
<name>A0ABW9YUT5_9HYPH</name>
<evidence type="ECO:0000256" key="1">
    <source>
        <dbReference type="SAM" id="Phobius"/>
    </source>
</evidence>
<gene>
    <name evidence="2" type="ORF">GR303_07300</name>
</gene>
<accession>A0ABW9YUT5</accession>